<keyword evidence="1" id="KW-0472">Membrane</keyword>
<dbReference type="GO" id="GO:0016747">
    <property type="term" value="F:acyltransferase activity, transferring groups other than amino-acyl groups"/>
    <property type="evidence" value="ECO:0007669"/>
    <property type="project" value="InterPro"/>
</dbReference>
<dbReference type="AlphaFoldDB" id="A0A6J6ZD33"/>
<feature type="transmembrane region" description="Helical" evidence="1">
    <location>
        <begin position="240"/>
        <end position="260"/>
    </location>
</feature>
<dbReference type="GO" id="GO:0009103">
    <property type="term" value="P:lipopolysaccharide biosynthetic process"/>
    <property type="evidence" value="ECO:0007669"/>
    <property type="project" value="TreeGrafter"/>
</dbReference>
<feature type="transmembrane region" description="Helical" evidence="1">
    <location>
        <begin position="12"/>
        <end position="31"/>
    </location>
</feature>
<protein>
    <submittedName>
        <fullName evidence="3">Unannotated protein</fullName>
    </submittedName>
</protein>
<keyword evidence="1" id="KW-0812">Transmembrane</keyword>
<reference evidence="3" key="1">
    <citation type="submission" date="2020-05" db="EMBL/GenBank/DDBJ databases">
        <authorList>
            <person name="Chiriac C."/>
            <person name="Salcher M."/>
            <person name="Ghai R."/>
            <person name="Kavagutti S V."/>
        </authorList>
    </citation>
    <scope>NUCLEOTIDE SEQUENCE</scope>
</reference>
<feature type="transmembrane region" description="Helical" evidence="1">
    <location>
        <begin position="78"/>
        <end position="98"/>
    </location>
</feature>
<feature type="domain" description="Acyltransferase 3" evidence="2">
    <location>
        <begin position="11"/>
        <end position="347"/>
    </location>
</feature>
<dbReference type="PANTHER" id="PTHR23028">
    <property type="entry name" value="ACETYLTRANSFERASE"/>
    <property type="match status" value="1"/>
</dbReference>
<name>A0A6J6ZD33_9ZZZZ</name>
<feature type="transmembrane region" description="Helical" evidence="1">
    <location>
        <begin position="331"/>
        <end position="351"/>
    </location>
</feature>
<organism evidence="3">
    <name type="scientific">freshwater metagenome</name>
    <dbReference type="NCBI Taxonomy" id="449393"/>
    <lineage>
        <taxon>unclassified sequences</taxon>
        <taxon>metagenomes</taxon>
        <taxon>ecological metagenomes</taxon>
    </lineage>
</organism>
<feature type="transmembrane region" description="Helical" evidence="1">
    <location>
        <begin position="37"/>
        <end position="57"/>
    </location>
</feature>
<evidence type="ECO:0000259" key="2">
    <source>
        <dbReference type="Pfam" id="PF01757"/>
    </source>
</evidence>
<gene>
    <name evidence="3" type="ORF">UFOPK3197_00104</name>
</gene>
<evidence type="ECO:0000313" key="3">
    <source>
        <dbReference type="EMBL" id="CAB4819419.1"/>
    </source>
</evidence>
<feature type="transmembrane region" description="Helical" evidence="1">
    <location>
        <begin position="266"/>
        <end position="289"/>
    </location>
</feature>
<dbReference type="GO" id="GO:0016020">
    <property type="term" value="C:membrane"/>
    <property type="evidence" value="ECO:0007669"/>
    <property type="project" value="TreeGrafter"/>
</dbReference>
<proteinExistence type="predicted"/>
<dbReference type="Pfam" id="PF01757">
    <property type="entry name" value="Acyl_transf_3"/>
    <property type="match status" value="1"/>
</dbReference>
<feature type="transmembrane region" description="Helical" evidence="1">
    <location>
        <begin position="212"/>
        <end position="233"/>
    </location>
</feature>
<dbReference type="EMBL" id="CAFABI010000006">
    <property type="protein sequence ID" value="CAB4819419.1"/>
    <property type="molecule type" value="Genomic_DNA"/>
</dbReference>
<dbReference type="InterPro" id="IPR050879">
    <property type="entry name" value="Acyltransferase_3"/>
</dbReference>
<dbReference type="SUPFAM" id="SSF52266">
    <property type="entry name" value="SGNH hydrolase"/>
    <property type="match status" value="1"/>
</dbReference>
<dbReference type="PANTHER" id="PTHR23028:SF53">
    <property type="entry name" value="ACYL_TRANSF_3 DOMAIN-CONTAINING PROTEIN"/>
    <property type="match status" value="1"/>
</dbReference>
<accession>A0A6J6ZD33</accession>
<evidence type="ECO:0000256" key="1">
    <source>
        <dbReference type="SAM" id="Phobius"/>
    </source>
</evidence>
<feature type="transmembrane region" description="Helical" evidence="1">
    <location>
        <begin position="174"/>
        <end position="192"/>
    </location>
</feature>
<keyword evidence="1" id="KW-1133">Transmembrane helix</keyword>
<sequence length="588" mass="64848">METQRGIRHIPAIDGLRAVAVIAVMLYHLGFSWIPGGFLGVDLFFVISGYVITRLLLDSIQRSGGLDLRGFYLARIRRLLPALVFMVFSTALFISVWAPETVKRFVTDIPFVVSGSMNWALVYRHQDYFEAIGRPPLLQHTWSLAVESQFYLLWPLILLLVLKQFGKNKIPSAALAIAGFSGIALLVLSMRMDASNAQSVSHVYFGTDTHSIGLFLGAALAVSWIPQNLTIHIEKRAQDFIDAIGVFGLLGLLACFLFITESDATLYRLAFPLAGIFGCAIIMSLVHPASRFAPMLSSKPILWIGQRSYAIYLWHWIVFQLTRPSVDLAGSVWALYALRILVVFALADISLRWVELPIRSDVVGAWFRGMKYRTKRVRIRQQIAVLSGIVALVASTSFVSANAISSSNKVAVALKASLAAPIVPETPIISNVPGIWLAGDSVILGIRYELAQKEPIALINARVGRQAGELITVLLRDQAAMANSPIVLDLGNNNRLTEAEVAKVFDVIKNQPQIIIVNTAVPRGWRDENDALIAKYARKYSQASLVDWKSISEGHPEFFGPDGVHLLPAGITVYVNAILEKIHAPEMK</sequence>
<dbReference type="InterPro" id="IPR002656">
    <property type="entry name" value="Acyl_transf_3_dom"/>
</dbReference>
<feature type="transmembrane region" description="Helical" evidence="1">
    <location>
        <begin position="383"/>
        <end position="404"/>
    </location>
</feature>